<feature type="region of interest" description="Disordered" evidence="1">
    <location>
        <begin position="1"/>
        <end position="24"/>
    </location>
</feature>
<accession>A0A136LYB1</accession>
<feature type="transmembrane region" description="Helical" evidence="2">
    <location>
        <begin position="37"/>
        <end position="57"/>
    </location>
</feature>
<dbReference type="AlphaFoldDB" id="A0A136LYB1"/>
<reference evidence="3 4" key="1">
    <citation type="submission" date="2015-02" db="EMBL/GenBank/DDBJ databases">
        <title>Improved understanding of the partial-nitritation anammox process through 23 genomes representing the majority of the microbial community.</title>
        <authorList>
            <person name="Speth D.R."/>
            <person name="In T Zandt M."/>
            <person name="Guerrero Cruz S."/>
            <person name="Jetten M.S."/>
            <person name="Dutilh B.E."/>
        </authorList>
    </citation>
    <scope>NUCLEOTIDE SEQUENCE [LARGE SCALE GENOMIC DNA]</scope>
    <source>
        <strain evidence="3">OLB20</strain>
    </source>
</reference>
<organism evidence="3 4">
    <name type="scientific">candidate division WS6 bacterium OLB20</name>
    <dbReference type="NCBI Taxonomy" id="1617426"/>
    <lineage>
        <taxon>Bacteria</taxon>
        <taxon>Candidatus Dojkabacteria</taxon>
    </lineage>
</organism>
<dbReference type="EMBL" id="JYNZ01000003">
    <property type="protein sequence ID" value="KXK26639.1"/>
    <property type="molecule type" value="Genomic_DNA"/>
</dbReference>
<protein>
    <submittedName>
        <fullName evidence="3">Uncharacterized protein</fullName>
    </submittedName>
</protein>
<sequence length="237" mass="25763">MQQQNLPAGGNQNPTFLGNQHSAQAPKKMKGMLSSNIVPPMLVVITVLLVINIFLTISPPYIQQRNLTQQVMEEVAEQVEVNPFETPVVSVVADAENLRSSNSIQAQVYANAQDGDYVLGYSDKMVIYRRSTGEIVYEGDSPGTILNRNQQALRDSVVKAAVSSGVIGSAENANPQLSVVTDPKQLQSQDAEFYKNAQSGDVIAIFPNNEVILLVRSANGQVTIIEQGEYNTSIVKN</sequence>
<evidence type="ECO:0000313" key="4">
    <source>
        <dbReference type="Proteomes" id="UP000070457"/>
    </source>
</evidence>
<comment type="caution">
    <text evidence="3">The sequence shown here is derived from an EMBL/GenBank/DDBJ whole genome shotgun (WGS) entry which is preliminary data.</text>
</comment>
<keyword evidence="2" id="KW-1133">Transmembrane helix</keyword>
<name>A0A136LYB1_9BACT</name>
<evidence type="ECO:0000256" key="1">
    <source>
        <dbReference type="SAM" id="MobiDB-lite"/>
    </source>
</evidence>
<proteinExistence type="predicted"/>
<keyword evidence="2" id="KW-0812">Transmembrane</keyword>
<keyword evidence="2" id="KW-0472">Membrane</keyword>
<evidence type="ECO:0000256" key="2">
    <source>
        <dbReference type="SAM" id="Phobius"/>
    </source>
</evidence>
<dbReference type="Proteomes" id="UP000070457">
    <property type="component" value="Unassembled WGS sequence"/>
</dbReference>
<dbReference type="STRING" id="1617426.TR69_WS6001000646"/>
<gene>
    <name evidence="3" type="ORF">TR69_WS6001000646</name>
</gene>
<evidence type="ECO:0000313" key="3">
    <source>
        <dbReference type="EMBL" id="KXK26639.1"/>
    </source>
</evidence>
<feature type="compositionally biased region" description="Polar residues" evidence="1">
    <location>
        <begin position="1"/>
        <end position="23"/>
    </location>
</feature>